<sequence>MSLYRIGVDVGGTNTDAVVLDVRGRDTPSRGVLASHKASTTSDITSGIEAAIRAVLQESQIDQTRVLSVTIGTTHFINALVEADTRRLDRVAVVRLCGPFTRQIPPFSDFPLGLRDILDGGAYYLDGGFEIDGREIASLNHEQIRQTAQDISASGVKTIALVGVFSPLDCEGLQEEQCRRILLEEVPGLRIVCSHDIGPTGLLERENATILNAAILRTGQRVKHGFQRAMARLGLACPLYLSQNDGTLIDADTAAKFPIKTFASGPTNSMTGAAFLAGIDHGKRESESGSEEEVQPQVIVVDIGGTTTDVCALLPSGFPRQAPGFVEVGGVRTAFSMPEVVSIGLGGGSIVHVDPDTGEVEIGPSSVGHAIQQEAKIFGGNTLTTSDIVVALGKATLGDAALVEDVPHPTVQSARWRMKKMLEGVIEQMKVSVAPVHVLLVGGGALLVTEDLDGVDKCIQPIHQGAANAVGAAIAKVSGDIDIVEMLEGKDENAVVEIARQKAIDIAVAKGAAREDVRVVEVNKMSLQYMHQGAMRIQVRAVGPLAVPTELTPPPSPPLPYSDEIEDDEAEKNIPKPQASNPQATPVVDLETYRPDVKKGIWYVSETDLELIATGCGILGTGGGGPTHHEYLKALHVLRNGGQGKMRIISPKSLNDDDTICFGSWYGSPSVINERIAGGTEISNGIKAVNKILGHKSFQGIMLDEIGGGNGMSAFPTSVHFNVPIVDGDAMGRAYPTMYHATFSVYGHSLVPCVLSDARGNTSVVMSTDSDVRLEKILRTTAIELGLACAVCANPLPGSAIKSHGVPNTLSQAWYLGRAVHMAQRKKINLIDAIFDVCAGKLLFTGNIIDVRRHVGGGYTMGSVLIAPLGEDEREHSSTRAQPVTNDQHMIIPFQNEYLYAASTDADGSEASQQVVCTVPDLISILGQDGEAIGSQDLRYGLRVNVIALPAHPLWKTERGLAVGGPAGFDLDMPFVGVGSDFTEARSVIDEFGV</sequence>
<evidence type="ECO:0000256" key="1">
    <source>
        <dbReference type="SAM" id="MobiDB-lite"/>
    </source>
</evidence>
<evidence type="ECO:0008006" key="8">
    <source>
        <dbReference type="Google" id="ProtNLM"/>
    </source>
</evidence>
<evidence type="ECO:0000259" key="3">
    <source>
        <dbReference type="Pfam" id="PF05378"/>
    </source>
</evidence>
<dbReference type="PANTHER" id="PTHR11365">
    <property type="entry name" value="5-OXOPROLINASE RELATED"/>
    <property type="match status" value="1"/>
</dbReference>
<dbReference type="Pfam" id="PF05378">
    <property type="entry name" value="Hydant_A_N"/>
    <property type="match status" value="1"/>
</dbReference>
<feature type="domain" description="S-Me-THD-like C-terminal" evidence="5">
    <location>
        <begin position="770"/>
        <end position="976"/>
    </location>
</feature>
<protein>
    <recommendedName>
        <fullName evidence="8">Hydantoinase</fullName>
    </recommendedName>
</protein>
<dbReference type="Gene3D" id="3.30.420.40">
    <property type="match status" value="1"/>
</dbReference>
<dbReference type="Gene3D" id="2.40.390.10">
    <property type="entry name" value="CV3147-like"/>
    <property type="match status" value="1"/>
</dbReference>
<accession>A0ABR4HQ82</accession>
<dbReference type="Gene3D" id="3.40.1610.10">
    <property type="entry name" value="CV3147-like domain"/>
    <property type="match status" value="1"/>
</dbReference>
<dbReference type="InterPro" id="IPR045079">
    <property type="entry name" value="Oxoprolinase-like"/>
</dbReference>
<proteinExistence type="predicted"/>
<dbReference type="Pfam" id="PF01968">
    <property type="entry name" value="Hydantoinase_A"/>
    <property type="match status" value="1"/>
</dbReference>
<feature type="domain" description="S-Me-THD N-terminal" evidence="4">
    <location>
        <begin position="607"/>
        <end position="766"/>
    </location>
</feature>
<keyword evidence="7" id="KW-1185">Reference proteome</keyword>
<dbReference type="PANTHER" id="PTHR11365:SF10">
    <property type="entry name" value="HYDANTOINASE_OXOPROLINASE"/>
    <property type="match status" value="1"/>
</dbReference>
<dbReference type="InterPro" id="IPR024071">
    <property type="entry name" value="S-Me-THD_C_sf"/>
</dbReference>
<dbReference type="InterPro" id="IPR043129">
    <property type="entry name" value="ATPase_NBD"/>
</dbReference>
<feature type="compositionally biased region" description="Pro residues" evidence="1">
    <location>
        <begin position="551"/>
        <end position="560"/>
    </location>
</feature>
<dbReference type="InterPro" id="IPR002821">
    <property type="entry name" value="Hydantoinase_A"/>
</dbReference>
<dbReference type="InterPro" id="IPR008040">
    <property type="entry name" value="Hydant_A_N"/>
</dbReference>
<gene>
    <name evidence="6" type="ORF">BJX63DRAFT_103070</name>
</gene>
<dbReference type="SUPFAM" id="SSF53067">
    <property type="entry name" value="Actin-like ATPase domain"/>
    <property type="match status" value="2"/>
</dbReference>
<organism evidence="6 7">
    <name type="scientific">Aspergillus granulosus</name>
    <dbReference type="NCBI Taxonomy" id="176169"/>
    <lineage>
        <taxon>Eukaryota</taxon>
        <taxon>Fungi</taxon>
        <taxon>Dikarya</taxon>
        <taxon>Ascomycota</taxon>
        <taxon>Pezizomycotina</taxon>
        <taxon>Eurotiomycetes</taxon>
        <taxon>Eurotiomycetidae</taxon>
        <taxon>Eurotiales</taxon>
        <taxon>Aspergillaceae</taxon>
        <taxon>Aspergillus</taxon>
        <taxon>Aspergillus subgen. Nidulantes</taxon>
    </lineage>
</organism>
<feature type="domain" description="Hydantoinase/oxoprolinase N-terminal" evidence="3">
    <location>
        <begin position="5"/>
        <end position="184"/>
    </location>
</feature>
<reference evidence="6 7" key="1">
    <citation type="submission" date="2024-07" db="EMBL/GenBank/DDBJ databases">
        <title>Section-level genome sequencing and comparative genomics of Aspergillus sections Usti and Cavernicolus.</title>
        <authorList>
            <consortium name="Lawrence Berkeley National Laboratory"/>
            <person name="Nybo J.L."/>
            <person name="Vesth T.C."/>
            <person name="Theobald S."/>
            <person name="Frisvad J.C."/>
            <person name="Larsen T.O."/>
            <person name="Kjaerboelling I."/>
            <person name="Rothschild-Mancinelli K."/>
            <person name="Lyhne E.K."/>
            <person name="Kogle M.E."/>
            <person name="Barry K."/>
            <person name="Clum A."/>
            <person name="Na H."/>
            <person name="Ledsgaard L."/>
            <person name="Lin J."/>
            <person name="Lipzen A."/>
            <person name="Kuo A."/>
            <person name="Riley R."/>
            <person name="Mondo S."/>
            <person name="Labutti K."/>
            <person name="Haridas S."/>
            <person name="Pangalinan J."/>
            <person name="Salamov A.A."/>
            <person name="Simmons B.A."/>
            <person name="Magnuson J.K."/>
            <person name="Chen J."/>
            <person name="Drula E."/>
            <person name="Henrissat B."/>
            <person name="Wiebenga A."/>
            <person name="Lubbers R.J."/>
            <person name="Gomes A.C."/>
            <person name="Makela M.R."/>
            <person name="Stajich J."/>
            <person name="Grigoriev I.V."/>
            <person name="Mortensen U.H."/>
            <person name="De Vries R.P."/>
            <person name="Baker S.E."/>
            <person name="Andersen M.R."/>
        </authorList>
    </citation>
    <scope>NUCLEOTIDE SEQUENCE [LARGE SCALE GENOMIC DNA]</scope>
    <source>
        <strain evidence="6 7">CBS 588.65</strain>
    </source>
</reference>
<dbReference type="Proteomes" id="UP001610334">
    <property type="component" value="Unassembled WGS sequence"/>
</dbReference>
<dbReference type="SUPFAM" id="SSF160991">
    <property type="entry name" value="CV3147-like"/>
    <property type="match status" value="1"/>
</dbReference>
<comment type="caution">
    <text evidence="6">The sequence shown here is derived from an EMBL/GenBank/DDBJ whole genome shotgun (WGS) entry which is preliminary data.</text>
</comment>
<dbReference type="InterPro" id="IPR048350">
    <property type="entry name" value="S-Me-THD-like_C"/>
</dbReference>
<evidence type="ECO:0000259" key="4">
    <source>
        <dbReference type="Pfam" id="PF06032"/>
    </source>
</evidence>
<evidence type="ECO:0000259" key="5">
    <source>
        <dbReference type="Pfam" id="PF20906"/>
    </source>
</evidence>
<feature type="domain" description="Hydantoinase A/oxoprolinase" evidence="2">
    <location>
        <begin position="205"/>
        <end position="394"/>
    </location>
</feature>
<dbReference type="Pfam" id="PF06032">
    <property type="entry name" value="S-Me-THD_N"/>
    <property type="match status" value="1"/>
</dbReference>
<dbReference type="InterPro" id="IPR010318">
    <property type="entry name" value="S-Me-THD_N"/>
</dbReference>
<evidence type="ECO:0000259" key="2">
    <source>
        <dbReference type="Pfam" id="PF01968"/>
    </source>
</evidence>
<dbReference type="Pfam" id="PF20906">
    <property type="entry name" value="S-Me-THD_C"/>
    <property type="match status" value="1"/>
</dbReference>
<feature type="region of interest" description="Disordered" evidence="1">
    <location>
        <begin position="548"/>
        <end position="588"/>
    </location>
</feature>
<name>A0ABR4HQ82_9EURO</name>
<dbReference type="EMBL" id="JBFXLT010000017">
    <property type="protein sequence ID" value="KAL2817645.1"/>
    <property type="molecule type" value="Genomic_DNA"/>
</dbReference>
<dbReference type="InterPro" id="IPR027479">
    <property type="entry name" value="S-Me-THD_N_sf"/>
</dbReference>
<evidence type="ECO:0000313" key="7">
    <source>
        <dbReference type="Proteomes" id="UP001610334"/>
    </source>
</evidence>
<evidence type="ECO:0000313" key="6">
    <source>
        <dbReference type="EMBL" id="KAL2817645.1"/>
    </source>
</evidence>